<dbReference type="EMBL" id="FXUV01000024">
    <property type="protein sequence ID" value="SMQ12533.1"/>
    <property type="molecule type" value="Genomic_DNA"/>
</dbReference>
<dbReference type="AlphaFoldDB" id="A0A238HFM8"/>
<evidence type="ECO:0000313" key="2">
    <source>
        <dbReference type="EMBL" id="SMQ12533.1"/>
    </source>
</evidence>
<dbReference type="EMBL" id="FXUV02000028">
    <property type="protein sequence ID" value="SNB71549.1"/>
    <property type="molecule type" value="Genomic_DNA"/>
</dbReference>
<reference evidence="4" key="3">
    <citation type="submission" date="2017-06" db="EMBL/GenBank/DDBJ databases">
        <authorList>
            <person name="Laurent S."/>
        </authorList>
    </citation>
    <scope>NUCLEOTIDE SEQUENCE [LARGE SCALE GENOMIC DNA]</scope>
</reference>
<dbReference type="OrthoDB" id="8613973at2"/>
<sequence>MKKIQTLIAATLAATALNVHAADTPEIDSIKEVAYTCKIAIAGKQDTMPITAMYGIKDNKIVVAQLKLNNSEITPGMWRDDFVIMNRFISNDPEKPTTVWTAFPADANTVATVDGGKLSVAKVAGAQQEIIAEGCKLDKAATAKLTR</sequence>
<dbReference type="RefSeq" id="WP_095062707.1">
    <property type="nucleotide sequence ID" value="NZ_CP123447.1"/>
</dbReference>
<keyword evidence="1" id="KW-0732">Signal</keyword>
<reference evidence="2" key="1">
    <citation type="submission" date="2017-05" db="EMBL/GenBank/DDBJ databases">
        <authorList>
            <person name="Song R."/>
            <person name="Chenine A.L."/>
            <person name="Ruprecht R.M."/>
        </authorList>
    </citation>
    <scope>NUCLEOTIDE SEQUENCE</scope>
    <source>
        <strain evidence="2">Kingella_eburonensis</strain>
    </source>
</reference>
<evidence type="ECO:0000256" key="1">
    <source>
        <dbReference type="SAM" id="SignalP"/>
    </source>
</evidence>
<organism evidence="2">
    <name type="scientific">Kingella negevensis</name>
    <dbReference type="NCBI Taxonomy" id="1522312"/>
    <lineage>
        <taxon>Bacteria</taxon>
        <taxon>Pseudomonadati</taxon>
        <taxon>Pseudomonadota</taxon>
        <taxon>Betaproteobacteria</taxon>
        <taxon>Neisseriales</taxon>
        <taxon>Neisseriaceae</taxon>
        <taxon>Kingella</taxon>
    </lineage>
</organism>
<protein>
    <submittedName>
        <fullName evidence="2">Uncharacterized protein</fullName>
    </submittedName>
</protein>
<feature type="signal peptide" evidence="1">
    <location>
        <begin position="1"/>
        <end position="21"/>
    </location>
</feature>
<name>A0A238HFM8_9NEIS</name>
<accession>A0A238HFM8</accession>
<keyword evidence="4" id="KW-1185">Reference proteome</keyword>
<dbReference type="Proteomes" id="UP000215450">
    <property type="component" value="Unassembled WGS sequence"/>
</dbReference>
<gene>
    <name evidence="3" type="ORF">KEBURONENSIS_01415</name>
    <name evidence="2" type="ORF">KEBURONENSIS_01434</name>
</gene>
<feature type="chain" id="PRO_5015075179" evidence="1">
    <location>
        <begin position="22"/>
        <end position="147"/>
    </location>
</feature>
<evidence type="ECO:0000313" key="4">
    <source>
        <dbReference type="Proteomes" id="UP000215450"/>
    </source>
</evidence>
<reference evidence="3" key="2">
    <citation type="submission" date="2017-06" db="EMBL/GenBank/DDBJ databases">
        <authorList>
            <person name="Kim H.J."/>
            <person name="Triplett B.A."/>
        </authorList>
    </citation>
    <scope>NUCLEOTIDE SEQUENCE [LARGE SCALE GENOMIC DNA]</scope>
    <source>
        <strain evidence="3">Kingella_eburonensis</strain>
    </source>
</reference>
<evidence type="ECO:0000313" key="3">
    <source>
        <dbReference type="EMBL" id="SNB71549.1"/>
    </source>
</evidence>
<dbReference type="STRING" id="1522312.GCA_900177895_00146"/>
<proteinExistence type="predicted"/>